<protein>
    <submittedName>
        <fullName evidence="2">AtpZ/AtpI family protein</fullName>
    </submittedName>
</protein>
<evidence type="ECO:0000313" key="3">
    <source>
        <dbReference type="Proteomes" id="UP000468650"/>
    </source>
</evidence>
<reference evidence="2 3" key="1">
    <citation type="submission" date="2019-09" db="EMBL/GenBank/DDBJ databases">
        <title>Genomes of family Cryomorphaceae.</title>
        <authorList>
            <person name="Bowman J.P."/>
        </authorList>
    </citation>
    <scope>NUCLEOTIDE SEQUENCE [LARGE SCALE GENOMIC DNA]</scope>
    <source>
        <strain evidence="2 3">LMG 25704</strain>
    </source>
</reference>
<evidence type="ECO:0000313" key="2">
    <source>
        <dbReference type="EMBL" id="KAB2810119.1"/>
    </source>
</evidence>
<dbReference type="Proteomes" id="UP000468650">
    <property type="component" value="Unassembled WGS sequence"/>
</dbReference>
<gene>
    <name evidence="2" type="ORF">F8C67_07740</name>
</gene>
<keyword evidence="1" id="KW-0472">Membrane</keyword>
<evidence type="ECO:0000256" key="1">
    <source>
        <dbReference type="SAM" id="Phobius"/>
    </source>
</evidence>
<keyword evidence="1" id="KW-0812">Transmembrane</keyword>
<feature type="transmembrane region" description="Helical" evidence="1">
    <location>
        <begin position="50"/>
        <end position="68"/>
    </location>
</feature>
<dbReference type="Pfam" id="PF09527">
    <property type="entry name" value="ATPase_gene1"/>
    <property type="match status" value="1"/>
</dbReference>
<feature type="transmembrane region" description="Helical" evidence="1">
    <location>
        <begin position="20"/>
        <end position="38"/>
    </location>
</feature>
<organism evidence="2 3">
    <name type="scientific">Phaeocystidibacter luteus</name>
    <dbReference type="NCBI Taxonomy" id="911197"/>
    <lineage>
        <taxon>Bacteria</taxon>
        <taxon>Pseudomonadati</taxon>
        <taxon>Bacteroidota</taxon>
        <taxon>Flavobacteriia</taxon>
        <taxon>Flavobacteriales</taxon>
        <taxon>Phaeocystidibacteraceae</taxon>
        <taxon>Phaeocystidibacter</taxon>
    </lineage>
</organism>
<dbReference type="InterPro" id="IPR032820">
    <property type="entry name" value="ATPase_put"/>
</dbReference>
<dbReference type="OrthoDB" id="9798708at2"/>
<comment type="caution">
    <text evidence="2">The sequence shown here is derived from an EMBL/GenBank/DDBJ whole genome shotgun (WGS) entry which is preliminary data.</text>
</comment>
<dbReference type="AlphaFoldDB" id="A0A6N6RI51"/>
<name>A0A6N6RI51_9FLAO</name>
<keyword evidence="3" id="KW-1185">Reference proteome</keyword>
<keyword evidence="1" id="KW-1133">Transmembrane helix</keyword>
<accession>A0A6N6RI51</accession>
<proteinExistence type="predicted"/>
<dbReference type="EMBL" id="WBVO01000005">
    <property type="protein sequence ID" value="KAB2810119.1"/>
    <property type="molecule type" value="Genomic_DNA"/>
</dbReference>
<sequence length="78" mass="8870">MTQEKNQKNPKRPLNPYMRFSSMGIQMGVTIAVCVYGGVKLDELWDLKPILTISLSLFGVFAGLYLVYKEVTKLNQDE</sequence>